<gene>
    <name evidence="4" type="ORF">MEDL_52914</name>
</gene>
<dbReference type="InterPro" id="IPR011021">
    <property type="entry name" value="Arrestin-like_N"/>
</dbReference>
<evidence type="ECO:0000256" key="1">
    <source>
        <dbReference type="ARBA" id="ARBA00005298"/>
    </source>
</evidence>
<dbReference type="OrthoDB" id="2333384at2759"/>
<dbReference type="InterPro" id="IPR011022">
    <property type="entry name" value="Arrestin_C-like"/>
</dbReference>
<name>A0A8S3U526_MYTED</name>
<dbReference type="AlphaFoldDB" id="A0A8S3U526"/>
<dbReference type="Proteomes" id="UP000683360">
    <property type="component" value="Unassembled WGS sequence"/>
</dbReference>
<comment type="caution">
    <text evidence="4">The sequence shown here is derived from an EMBL/GenBank/DDBJ whole genome shotgun (WGS) entry which is preliminary data.</text>
</comment>
<dbReference type="SUPFAM" id="SSF81296">
    <property type="entry name" value="E set domains"/>
    <property type="match status" value="2"/>
</dbReference>
<organism evidence="4 5">
    <name type="scientific">Mytilus edulis</name>
    <name type="common">Blue mussel</name>
    <dbReference type="NCBI Taxonomy" id="6550"/>
    <lineage>
        <taxon>Eukaryota</taxon>
        <taxon>Metazoa</taxon>
        <taxon>Spiralia</taxon>
        <taxon>Lophotrochozoa</taxon>
        <taxon>Mollusca</taxon>
        <taxon>Bivalvia</taxon>
        <taxon>Autobranchia</taxon>
        <taxon>Pteriomorphia</taxon>
        <taxon>Mytilida</taxon>
        <taxon>Mytiloidea</taxon>
        <taxon>Mytilidae</taxon>
        <taxon>Mytilinae</taxon>
        <taxon>Mytilus</taxon>
    </lineage>
</organism>
<dbReference type="GO" id="GO:0005737">
    <property type="term" value="C:cytoplasm"/>
    <property type="evidence" value="ECO:0007669"/>
    <property type="project" value="TreeGrafter"/>
</dbReference>
<keyword evidence="5" id="KW-1185">Reference proteome</keyword>
<evidence type="ECO:0000259" key="3">
    <source>
        <dbReference type="SMART" id="SM01017"/>
    </source>
</evidence>
<dbReference type="Pfam" id="PF02752">
    <property type="entry name" value="Arrestin_C"/>
    <property type="match status" value="1"/>
</dbReference>
<dbReference type="PANTHER" id="PTHR11188">
    <property type="entry name" value="ARRESTIN DOMAIN CONTAINING PROTEIN"/>
    <property type="match status" value="1"/>
</dbReference>
<evidence type="ECO:0000256" key="2">
    <source>
        <dbReference type="SAM" id="MobiDB-lite"/>
    </source>
</evidence>
<protein>
    <submittedName>
        <fullName evidence="4">Arrestin domain-containing protein 3,Arrestin domain-containing protein 4,Arrestin domain-containing protein 2</fullName>
    </submittedName>
</protein>
<dbReference type="GO" id="GO:0015031">
    <property type="term" value="P:protein transport"/>
    <property type="evidence" value="ECO:0007669"/>
    <property type="project" value="TreeGrafter"/>
</dbReference>
<accession>A0A8S3U526</accession>
<dbReference type="EMBL" id="CAJPWZ010002569">
    <property type="protein sequence ID" value="CAG2240658.1"/>
    <property type="molecule type" value="Genomic_DNA"/>
</dbReference>
<feature type="compositionally biased region" description="Acidic residues" evidence="2">
    <location>
        <begin position="422"/>
        <end position="431"/>
    </location>
</feature>
<dbReference type="InterPro" id="IPR014752">
    <property type="entry name" value="Arrestin-like_C"/>
</dbReference>
<evidence type="ECO:0000313" key="5">
    <source>
        <dbReference type="Proteomes" id="UP000683360"/>
    </source>
</evidence>
<dbReference type="Pfam" id="PF00339">
    <property type="entry name" value="Arrestin_N"/>
    <property type="match status" value="1"/>
</dbReference>
<sequence length="479" mass="54519">MGKLKCFEIILAGNKSVFHPGEKVCGKVVVDLKGDMKMRSLRIFMRGVAKVHWTESRSTGSRLGSYTEHYNAEVEYFFKRQVLFGGEVSEGRDTLTEGRHEFSFSFDLQMGGIATSFEGKHGSIRYWLKAEMDKPWSFNHKTKKAFTVISPIDINKAEYQLCVESSIEKTLCCWMCTSGPISMTARSDRRGYCPGESIAISAEFENHSSRTMIPMATLYQTQAFFSNGKSRVRRTKFTVLTGLPVAPQSHGSWDSQLLKIPAVSPSIINCCVMKVDYYIKVALHIPGAYNLTLHLPIVIGTVPFRQGPTRYTSTRFFNETFTDYQNRTTLPVPPPYRETITPPPPFDGKLPHFTDYQNRTTLPVPPPYRETITPPPPFDELWSQNRTTLPVPPPYRETITPPPPFDDPPTYHESVGGAVRLDDEDDDDDENTCNMGDLTYTPMYNYVYNYRPPPTYTEEDPHPISLCDVPRRLPRNIDR</sequence>
<evidence type="ECO:0000313" key="4">
    <source>
        <dbReference type="EMBL" id="CAG2240658.1"/>
    </source>
</evidence>
<dbReference type="PANTHER" id="PTHR11188:SF17">
    <property type="entry name" value="FI21816P1"/>
    <property type="match status" value="1"/>
</dbReference>
<dbReference type="SMART" id="SM01017">
    <property type="entry name" value="Arrestin_C"/>
    <property type="match status" value="1"/>
</dbReference>
<dbReference type="InterPro" id="IPR050357">
    <property type="entry name" value="Arrestin_domain-protein"/>
</dbReference>
<dbReference type="Gene3D" id="2.60.40.640">
    <property type="match status" value="2"/>
</dbReference>
<proteinExistence type="inferred from homology"/>
<feature type="domain" description="Arrestin C-terminal-like" evidence="3">
    <location>
        <begin position="177"/>
        <end position="304"/>
    </location>
</feature>
<comment type="similarity">
    <text evidence="1">Belongs to the arrestin family.</text>
</comment>
<dbReference type="InterPro" id="IPR014756">
    <property type="entry name" value="Ig_E-set"/>
</dbReference>
<feature type="region of interest" description="Disordered" evidence="2">
    <location>
        <begin position="401"/>
        <end position="436"/>
    </location>
</feature>
<reference evidence="4" key="1">
    <citation type="submission" date="2021-03" db="EMBL/GenBank/DDBJ databases">
        <authorList>
            <person name="Bekaert M."/>
        </authorList>
    </citation>
    <scope>NUCLEOTIDE SEQUENCE</scope>
</reference>